<proteinExistence type="predicted"/>
<reference evidence="3" key="3">
    <citation type="submission" date="2025-04" db="UniProtKB">
        <authorList>
            <consortium name="RefSeq"/>
        </authorList>
    </citation>
    <scope>IDENTIFICATION</scope>
    <source>
        <strain evidence="3">CBS 304.34</strain>
    </source>
</reference>
<dbReference type="RefSeq" id="XP_033574912.1">
    <property type="nucleotide sequence ID" value="XM_033720421.1"/>
</dbReference>
<dbReference type="InterPro" id="IPR052895">
    <property type="entry name" value="HetReg/Transcr_Mod"/>
</dbReference>
<dbReference type="EMBL" id="MU003704">
    <property type="protein sequence ID" value="KAF2807948.1"/>
    <property type="molecule type" value="Genomic_DNA"/>
</dbReference>
<reference evidence="1 3" key="1">
    <citation type="journal article" date="2020" name="Stud. Mycol.">
        <title>101 Dothideomycetes genomes: a test case for predicting lifestyles and emergence of pathogens.</title>
        <authorList>
            <person name="Haridas S."/>
            <person name="Albert R."/>
            <person name="Binder M."/>
            <person name="Bloem J."/>
            <person name="Labutti K."/>
            <person name="Salamov A."/>
            <person name="Andreopoulos B."/>
            <person name="Baker S."/>
            <person name="Barry K."/>
            <person name="Bills G."/>
            <person name="Bluhm B."/>
            <person name="Cannon C."/>
            <person name="Castanera R."/>
            <person name="Culley D."/>
            <person name="Daum C."/>
            <person name="Ezra D."/>
            <person name="Gonzalez J."/>
            <person name="Henrissat B."/>
            <person name="Kuo A."/>
            <person name="Liang C."/>
            <person name="Lipzen A."/>
            <person name="Lutzoni F."/>
            <person name="Magnuson J."/>
            <person name="Mondo S."/>
            <person name="Nolan M."/>
            <person name="Ohm R."/>
            <person name="Pangilinan J."/>
            <person name="Park H.-J."/>
            <person name="Ramirez L."/>
            <person name="Alfaro M."/>
            <person name="Sun H."/>
            <person name="Tritt A."/>
            <person name="Yoshinaga Y."/>
            <person name="Zwiers L.-H."/>
            <person name="Turgeon B."/>
            <person name="Goodwin S."/>
            <person name="Spatafora J."/>
            <person name="Crous P."/>
            <person name="Grigoriev I."/>
        </authorList>
    </citation>
    <scope>NUCLEOTIDE SEQUENCE</scope>
    <source>
        <strain evidence="1 3">CBS 304.34</strain>
    </source>
</reference>
<name>A0A6A6YH90_9PEZI</name>
<dbReference type="PANTHER" id="PTHR24148">
    <property type="entry name" value="ANKYRIN REPEAT DOMAIN-CONTAINING PROTEIN 39 HOMOLOG-RELATED"/>
    <property type="match status" value="1"/>
</dbReference>
<dbReference type="OrthoDB" id="194358at2759"/>
<gene>
    <name evidence="1 3" type="ORF">BDZ99DRAFT_464848</name>
</gene>
<dbReference type="Proteomes" id="UP000504636">
    <property type="component" value="Unplaced"/>
</dbReference>
<dbReference type="AlphaFoldDB" id="A0A6A6YH90"/>
<sequence>MLARSVVVFCGDYRVDWSRFEEFFRIAKVLREKPGEAKRVSDIPGSQDARAIINEKAEITSGQRLEYILDTFEGWQCEKPQDKVYGLLGLVPEHRRVPIDYQKSLYEIFTDVIHRVVHDESHLDVGSHITLGRLLKQSLAKGESYSKLSSLDVEHYVRMVHAEQRTAKQPPHRLVGDDAMARFV</sequence>
<evidence type="ECO:0000313" key="1">
    <source>
        <dbReference type="EMBL" id="KAF2807948.1"/>
    </source>
</evidence>
<keyword evidence="2" id="KW-1185">Reference proteome</keyword>
<accession>A0A6A6YH90</accession>
<protein>
    <submittedName>
        <fullName evidence="1 3">Uncharacterized protein</fullName>
    </submittedName>
</protein>
<dbReference type="PANTHER" id="PTHR24148:SF64">
    <property type="entry name" value="HETEROKARYON INCOMPATIBILITY DOMAIN-CONTAINING PROTEIN"/>
    <property type="match status" value="1"/>
</dbReference>
<reference evidence="3" key="2">
    <citation type="submission" date="2020-04" db="EMBL/GenBank/DDBJ databases">
        <authorList>
            <consortium name="NCBI Genome Project"/>
        </authorList>
    </citation>
    <scope>NUCLEOTIDE SEQUENCE</scope>
    <source>
        <strain evidence="3">CBS 304.34</strain>
    </source>
</reference>
<dbReference type="GeneID" id="54461314"/>
<evidence type="ECO:0000313" key="2">
    <source>
        <dbReference type="Proteomes" id="UP000504636"/>
    </source>
</evidence>
<evidence type="ECO:0000313" key="3">
    <source>
        <dbReference type="RefSeq" id="XP_033574912.1"/>
    </source>
</evidence>
<organism evidence="1">
    <name type="scientific">Mytilinidion resinicola</name>
    <dbReference type="NCBI Taxonomy" id="574789"/>
    <lineage>
        <taxon>Eukaryota</taxon>
        <taxon>Fungi</taxon>
        <taxon>Dikarya</taxon>
        <taxon>Ascomycota</taxon>
        <taxon>Pezizomycotina</taxon>
        <taxon>Dothideomycetes</taxon>
        <taxon>Pleosporomycetidae</taxon>
        <taxon>Mytilinidiales</taxon>
        <taxon>Mytilinidiaceae</taxon>
        <taxon>Mytilinidion</taxon>
    </lineage>
</organism>